<evidence type="ECO:0000259" key="3">
    <source>
        <dbReference type="Pfam" id="PF25583"/>
    </source>
</evidence>
<feature type="domain" description="WCX" evidence="3">
    <location>
        <begin position="235"/>
        <end position="307"/>
    </location>
</feature>
<feature type="domain" description="Helix-turn-helix type 11" evidence="1">
    <location>
        <begin position="8"/>
        <end position="60"/>
    </location>
</feature>
<evidence type="ECO:0000313" key="4">
    <source>
        <dbReference type="EMBL" id="MBG6139420.1"/>
    </source>
</evidence>
<name>A0A8J7GKN9_9ACTN</name>
<dbReference type="AlphaFoldDB" id="A0A8J7GKN9"/>
<dbReference type="PANTHER" id="PTHR34580">
    <property type="match status" value="1"/>
</dbReference>
<dbReference type="InterPro" id="IPR026881">
    <property type="entry name" value="WYL_dom"/>
</dbReference>
<gene>
    <name evidence="4" type="ORF">IW245_005614</name>
</gene>
<evidence type="ECO:0000259" key="1">
    <source>
        <dbReference type="Pfam" id="PF08279"/>
    </source>
</evidence>
<keyword evidence="4" id="KW-0238">DNA-binding</keyword>
<dbReference type="InterPro" id="IPR036390">
    <property type="entry name" value="WH_DNA-bd_sf"/>
</dbReference>
<protein>
    <submittedName>
        <fullName evidence="4">Putative DNA-binding transcriptional regulator YafY</fullName>
    </submittedName>
</protein>
<dbReference type="PIRSF" id="PIRSF016838">
    <property type="entry name" value="PafC"/>
    <property type="match status" value="1"/>
</dbReference>
<accession>A0A8J7GKN9</accession>
<dbReference type="InterPro" id="IPR051534">
    <property type="entry name" value="CBASS_pafABC_assoc_protein"/>
</dbReference>
<dbReference type="InterPro" id="IPR036388">
    <property type="entry name" value="WH-like_DNA-bd_sf"/>
</dbReference>
<dbReference type="Pfam" id="PF25583">
    <property type="entry name" value="WCX"/>
    <property type="match status" value="1"/>
</dbReference>
<dbReference type="Proteomes" id="UP000622552">
    <property type="component" value="Unassembled WGS sequence"/>
</dbReference>
<reference evidence="4" key="1">
    <citation type="submission" date="2020-11" db="EMBL/GenBank/DDBJ databases">
        <title>Sequencing the genomes of 1000 actinobacteria strains.</title>
        <authorList>
            <person name="Klenk H.-P."/>
        </authorList>
    </citation>
    <scope>NUCLEOTIDE SEQUENCE</scope>
    <source>
        <strain evidence="4">DSM 45356</strain>
    </source>
</reference>
<keyword evidence="5" id="KW-1185">Reference proteome</keyword>
<dbReference type="Gene3D" id="1.10.10.10">
    <property type="entry name" value="Winged helix-like DNA-binding domain superfamily/Winged helix DNA-binding domain"/>
    <property type="match status" value="1"/>
</dbReference>
<sequence length="313" mass="33937">MSASQVLAFLELLQGRPGLGGAALAEQLGVDPRTIRRYADQLRDLGIPVEAARGRYGGYRLRPGYKLPPLMFTDAEATAVVVGLLASRQLGLAVGDADGALGKVRRVLPVALRDRTLAVADTLAFTLPALSGEPPDAAVLLTVATAARDHRRVTLRYVSWRGEETDRELDPYGMVFHAGRWYVAGLDHRSSEVRTFRIDRVLSARLAAESFAGPVDFDPVAHVTDSLAKVPYRHPVEVVLETDLDSARRRISPTLGTLVEVPDGVLFTTRAERLDGMAVMLAGLGWGFTIRVPDGLRVAVAELATRLGENARR</sequence>
<dbReference type="EMBL" id="JADOUF010000001">
    <property type="protein sequence ID" value="MBG6139420.1"/>
    <property type="molecule type" value="Genomic_DNA"/>
</dbReference>
<organism evidence="4 5">
    <name type="scientific">Longispora fulva</name>
    <dbReference type="NCBI Taxonomy" id="619741"/>
    <lineage>
        <taxon>Bacteria</taxon>
        <taxon>Bacillati</taxon>
        <taxon>Actinomycetota</taxon>
        <taxon>Actinomycetes</taxon>
        <taxon>Micromonosporales</taxon>
        <taxon>Micromonosporaceae</taxon>
        <taxon>Longispora</taxon>
    </lineage>
</organism>
<dbReference type="SUPFAM" id="SSF46785">
    <property type="entry name" value="Winged helix' DNA-binding domain"/>
    <property type="match status" value="1"/>
</dbReference>
<dbReference type="PROSITE" id="PS52050">
    <property type="entry name" value="WYL"/>
    <property type="match status" value="1"/>
</dbReference>
<dbReference type="GO" id="GO:0003677">
    <property type="term" value="F:DNA binding"/>
    <property type="evidence" value="ECO:0007669"/>
    <property type="project" value="UniProtKB-KW"/>
</dbReference>
<evidence type="ECO:0000313" key="5">
    <source>
        <dbReference type="Proteomes" id="UP000622552"/>
    </source>
</evidence>
<proteinExistence type="predicted"/>
<comment type="caution">
    <text evidence="4">The sequence shown here is derived from an EMBL/GenBank/DDBJ whole genome shotgun (WGS) entry which is preliminary data.</text>
</comment>
<dbReference type="Pfam" id="PF13280">
    <property type="entry name" value="WYL"/>
    <property type="match status" value="1"/>
</dbReference>
<evidence type="ECO:0000259" key="2">
    <source>
        <dbReference type="Pfam" id="PF13280"/>
    </source>
</evidence>
<feature type="domain" description="WYL" evidence="2">
    <location>
        <begin position="139"/>
        <end position="205"/>
    </location>
</feature>
<dbReference type="InterPro" id="IPR028349">
    <property type="entry name" value="PafC-like"/>
</dbReference>
<dbReference type="RefSeq" id="WP_197006078.1">
    <property type="nucleotide sequence ID" value="NZ_BONS01000012.1"/>
</dbReference>
<dbReference type="PANTHER" id="PTHR34580:SF3">
    <property type="entry name" value="PROTEIN PAFB"/>
    <property type="match status" value="1"/>
</dbReference>
<dbReference type="InterPro" id="IPR057727">
    <property type="entry name" value="WCX_dom"/>
</dbReference>
<dbReference type="InterPro" id="IPR013196">
    <property type="entry name" value="HTH_11"/>
</dbReference>
<dbReference type="Pfam" id="PF08279">
    <property type="entry name" value="HTH_11"/>
    <property type="match status" value="1"/>
</dbReference>